<evidence type="ECO:0000313" key="3">
    <source>
        <dbReference type="EMBL" id="ANW07980.1"/>
    </source>
</evidence>
<keyword evidence="2" id="KW-0614">Plasmid</keyword>
<evidence type="ECO:0000313" key="1">
    <source>
        <dbReference type="EMBL" id="ANW07921.1"/>
    </source>
</evidence>
<dbReference type="NCBIfam" id="TIGR01847">
    <property type="entry name" value="bacteriocin_sig"/>
    <property type="match status" value="1"/>
</dbReference>
<dbReference type="AlphaFoldDB" id="A0A1B1UY07"/>
<reference evidence="2" key="1">
    <citation type="journal article" date="2016" name="Antimicrob. Agents Chemother.">
        <title>Emergence of ileS2-Carrying, Multidrug-Resistant Plasmids in Staphylococcus lugdunensis.</title>
        <authorList>
            <person name="Ho P.L."/>
            <person name="Liu M.C."/>
            <person name="Chow K.H."/>
            <person name="Tse C.W."/>
            <person name="Lo W.U."/>
            <person name="Mak S.K."/>
            <person name="Lo W.K."/>
        </authorList>
    </citation>
    <scope>NUCLEOTIDE SEQUENCE</scope>
    <source>
        <strain evidence="3">Tlug20G-4</strain>
        <strain evidence="1">Tlug33G-4</strain>
        <strain evidence="2">Tlug8G-4</strain>
        <plasmid evidence="3">pT20G</plasmid>
        <plasmid evidence="1">pT33G-1</plasmid>
        <plasmid evidence="2">pT8G</plasmid>
    </source>
</reference>
<geneLocation type="plasmid" evidence="2">
    <name>pT8G</name>
</geneLocation>
<dbReference type="EMBL" id="KU882684">
    <property type="protein sequence ID" value="ANW07945.1"/>
    <property type="molecule type" value="Genomic_DNA"/>
</dbReference>
<dbReference type="GeneID" id="93781926"/>
<dbReference type="EMBL" id="KU882683">
    <property type="protein sequence ID" value="ANW07921.1"/>
    <property type="molecule type" value="Genomic_DNA"/>
</dbReference>
<dbReference type="EMBL" id="KU882685">
    <property type="protein sequence ID" value="ANW07980.1"/>
    <property type="molecule type" value="Genomic_DNA"/>
</dbReference>
<name>A0A1B1UY07_STALU</name>
<proteinExistence type="predicted"/>
<evidence type="ECO:0000313" key="2">
    <source>
        <dbReference type="EMBL" id="ANW07945.1"/>
    </source>
</evidence>
<sequence length="49" mass="5184">MKTLNEKQLKDINGGKGIVGEVTGEVTSIGNAISNGWHDLKQSVADTTK</sequence>
<dbReference type="RefSeq" id="WP_002504104.1">
    <property type="nucleotide sequence ID" value="NZ_CP061479.1"/>
</dbReference>
<protein>
    <submittedName>
        <fullName evidence="2">Bacteriocin-type signal sequence 1</fullName>
    </submittedName>
</protein>
<accession>A0A1B1UY07</accession>
<geneLocation type="plasmid" evidence="3">
    <name>pT20G</name>
</geneLocation>
<dbReference type="InterPro" id="IPR010133">
    <property type="entry name" value="Bacteriocin_signal_seq"/>
</dbReference>
<gene>
    <name evidence="3" type="ORF">pT20G_28</name>
    <name evidence="1" type="ORF">pT33G-1_35</name>
    <name evidence="2" type="ORF">pT8G_12</name>
</gene>
<geneLocation type="plasmid" evidence="1">
    <name>pT33G-1</name>
</geneLocation>
<organism evidence="2">
    <name type="scientific">Staphylococcus lugdunensis</name>
    <dbReference type="NCBI Taxonomy" id="28035"/>
    <lineage>
        <taxon>Bacteria</taxon>
        <taxon>Bacillati</taxon>
        <taxon>Bacillota</taxon>
        <taxon>Bacilli</taxon>
        <taxon>Bacillales</taxon>
        <taxon>Staphylococcaceae</taxon>
        <taxon>Staphylococcus</taxon>
    </lineage>
</organism>